<keyword evidence="7" id="KW-0675">Receptor</keyword>
<dbReference type="EMBL" id="JAIWYP010000001">
    <property type="protein sequence ID" value="KAH3882584.1"/>
    <property type="molecule type" value="Genomic_DNA"/>
</dbReference>
<comment type="caution">
    <text evidence="11">The sequence shown here is derived from an EMBL/GenBank/DDBJ whole genome shotgun (WGS) entry which is preliminary data.</text>
</comment>
<dbReference type="GO" id="GO:0007197">
    <property type="term" value="P:adenylate cyclase-inhibiting G protein-coupled acetylcholine receptor signaling pathway"/>
    <property type="evidence" value="ECO:0007669"/>
    <property type="project" value="TreeGrafter"/>
</dbReference>
<dbReference type="GO" id="GO:0004993">
    <property type="term" value="F:G protein-coupled serotonin receptor activity"/>
    <property type="evidence" value="ECO:0007669"/>
    <property type="project" value="TreeGrafter"/>
</dbReference>
<dbReference type="Proteomes" id="UP000828390">
    <property type="component" value="Unassembled WGS sequence"/>
</dbReference>
<keyword evidence="4 9" id="KW-1133">Transmembrane helix</keyword>
<accession>A0A9D4RVG0</accession>
<dbReference type="Gene3D" id="1.20.1070.10">
    <property type="entry name" value="Rhodopsin 7-helix transmembrane proteins"/>
    <property type="match status" value="1"/>
</dbReference>
<proteinExistence type="predicted"/>
<evidence type="ECO:0000256" key="3">
    <source>
        <dbReference type="ARBA" id="ARBA00022692"/>
    </source>
</evidence>
<keyword evidence="6 9" id="KW-0472">Membrane</keyword>
<evidence type="ECO:0000313" key="11">
    <source>
        <dbReference type="EMBL" id="KAH3882584.1"/>
    </source>
</evidence>
<dbReference type="PANTHER" id="PTHR24247">
    <property type="entry name" value="5-HYDROXYTRYPTAMINE RECEPTOR"/>
    <property type="match status" value="1"/>
</dbReference>
<dbReference type="GO" id="GO:0030425">
    <property type="term" value="C:dendrite"/>
    <property type="evidence" value="ECO:0007669"/>
    <property type="project" value="TreeGrafter"/>
</dbReference>
<comment type="subcellular location">
    <subcellularLocation>
        <location evidence="1">Cell membrane</location>
        <topology evidence="1">Multi-pass membrane protein</topology>
    </subcellularLocation>
</comment>
<dbReference type="InterPro" id="IPR017452">
    <property type="entry name" value="GPCR_Rhodpsn_7TM"/>
</dbReference>
<evidence type="ECO:0000256" key="1">
    <source>
        <dbReference type="ARBA" id="ARBA00004651"/>
    </source>
</evidence>
<dbReference type="Pfam" id="PF00001">
    <property type="entry name" value="7tm_1"/>
    <property type="match status" value="1"/>
</dbReference>
<dbReference type="GO" id="GO:0007187">
    <property type="term" value="P:G protein-coupled receptor signaling pathway, coupled to cyclic nucleotide second messenger"/>
    <property type="evidence" value="ECO:0007669"/>
    <property type="project" value="TreeGrafter"/>
</dbReference>
<evidence type="ECO:0000259" key="10">
    <source>
        <dbReference type="PROSITE" id="PS50262"/>
    </source>
</evidence>
<evidence type="ECO:0000313" key="12">
    <source>
        <dbReference type="Proteomes" id="UP000828390"/>
    </source>
</evidence>
<reference evidence="11" key="1">
    <citation type="journal article" date="2019" name="bioRxiv">
        <title>The Genome of the Zebra Mussel, Dreissena polymorpha: A Resource for Invasive Species Research.</title>
        <authorList>
            <person name="McCartney M.A."/>
            <person name="Auch B."/>
            <person name="Kono T."/>
            <person name="Mallez S."/>
            <person name="Zhang Y."/>
            <person name="Obille A."/>
            <person name="Becker A."/>
            <person name="Abrahante J.E."/>
            <person name="Garbe J."/>
            <person name="Badalamenti J.P."/>
            <person name="Herman A."/>
            <person name="Mangelson H."/>
            <person name="Liachko I."/>
            <person name="Sullivan S."/>
            <person name="Sone E.D."/>
            <person name="Koren S."/>
            <person name="Silverstein K.A.T."/>
            <person name="Beckman K.B."/>
            <person name="Gohl D.M."/>
        </authorList>
    </citation>
    <scope>NUCLEOTIDE SEQUENCE</scope>
    <source>
        <strain evidence="11">Duluth1</strain>
        <tissue evidence="11">Whole animal</tissue>
    </source>
</reference>
<feature type="domain" description="G-protein coupled receptors family 1 profile" evidence="10">
    <location>
        <begin position="1"/>
        <end position="80"/>
    </location>
</feature>
<keyword evidence="3 9" id="KW-0812">Transmembrane</keyword>
<evidence type="ECO:0000256" key="4">
    <source>
        <dbReference type="ARBA" id="ARBA00022989"/>
    </source>
</evidence>
<protein>
    <recommendedName>
        <fullName evidence="10">G-protein coupled receptors family 1 profile domain-containing protein</fullName>
    </recommendedName>
</protein>
<keyword evidence="5" id="KW-0297">G-protein coupled receptor</keyword>
<feature type="transmembrane region" description="Helical" evidence="9">
    <location>
        <begin position="63"/>
        <end position="83"/>
    </location>
</feature>
<evidence type="ECO:0000256" key="2">
    <source>
        <dbReference type="ARBA" id="ARBA00022475"/>
    </source>
</evidence>
<gene>
    <name evidence="11" type="ORF">DPMN_006526</name>
</gene>
<keyword evidence="12" id="KW-1185">Reference proteome</keyword>
<dbReference type="GO" id="GO:0016907">
    <property type="term" value="F:G protein-coupled acetylcholine receptor activity"/>
    <property type="evidence" value="ECO:0007669"/>
    <property type="project" value="TreeGrafter"/>
</dbReference>
<reference evidence="11" key="2">
    <citation type="submission" date="2020-11" db="EMBL/GenBank/DDBJ databases">
        <authorList>
            <person name="McCartney M.A."/>
            <person name="Auch B."/>
            <person name="Kono T."/>
            <person name="Mallez S."/>
            <person name="Becker A."/>
            <person name="Gohl D.M."/>
            <person name="Silverstein K.A.T."/>
            <person name="Koren S."/>
            <person name="Bechman K.B."/>
            <person name="Herman A."/>
            <person name="Abrahante J.E."/>
            <person name="Garbe J."/>
        </authorList>
    </citation>
    <scope>NUCLEOTIDE SEQUENCE</scope>
    <source>
        <strain evidence="11">Duluth1</strain>
        <tissue evidence="11">Whole animal</tissue>
    </source>
</reference>
<evidence type="ECO:0000256" key="7">
    <source>
        <dbReference type="ARBA" id="ARBA00023170"/>
    </source>
</evidence>
<evidence type="ECO:0000256" key="5">
    <source>
        <dbReference type="ARBA" id="ARBA00023040"/>
    </source>
</evidence>
<keyword evidence="8" id="KW-0807">Transducer</keyword>
<dbReference type="InterPro" id="IPR000276">
    <property type="entry name" value="GPCR_Rhodpsn"/>
</dbReference>
<evidence type="ECO:0000256" key="8">
    <source>
        <dbReference type="ARBA" id="ARBA00023224"/>
    </source>
</evidence>
<feature type="transmembrane region" description="Helical" evidence="9">
    <location>
        <begin position="25"/>
        <end position="43"/>
    </location>
</feature>
<dbReference type="SUPFAM" id="SSF81321">
    <property type="entry name" value="Family A G protein-coupled receptor-like"/>
    <property type="match status" value="1"/>
</dbReference>
<dbReference type="PRINTS" id="PR00237">
    <property type="entry name" value="GPCRRHODOPSN"/>
</dbReference>
<keyword evidence="2" id="KW-1003">Cell membrane</keyword>
<evidence type="ECO:0000256" key="6">
    <source>
        <dbReference type="ARBA" id="ARBA00023136"/>
    </source>
</evidence>
<dbReference type="PANTHER" id="PTHR24247:SF265">
    <property type="entry name" value="MUSCARINIC ACETYLCHOLINE RECEPTOR DM1"/>
    <property type="match status" value="1"/>
</dbReference>
<dbReference type="GO" id="GO:0045202">
    <property type="term" value="C:synapse"/>
    <property type="evidence" value="ECO:0007669"/>
    <property type="project" value="TreeGrafter"/>
</dbReference>
<name>A0A9D4RVG0_DREPO</name>
<dbReference type="GO" id="GO:0005886">
    <property type="term" value="C:plasma membrane"/>
    <property type="evidence" value="ECO:0007669"/>
    <property type="project" value="UniProtKB-SubCell"/>
</dbReference>
<dbReference type="PROSITE" id="PS50262">
    <property type="entry name" value="G_PROTEIN_RECEP_F1_2"/>
    <property type="match status" value="1"/>
</dbReference>
<dbReference type="AlphaFoldDB" id="A0A9D4RVG0"/>
<organism evidence="11 12">
    <name type="scientific">Dreissena polymorpha</name>
    <name type="common">Zebra mussel</name>
    <name type="synonym">Mytilus polymorpha</name>
    <dbReference type="NCBI Taxonomy" id="45954"/>
    <lineage>
        <taxon>Eukaryota</taxon>
        <taxon>Metazoa</taxon>
        <taxon>Spiralia</taxon>
        <taxon>Lophotrochozoa</taxon>
        <taxon>Mollusca</taxon>
        <taxon>Bivalvia</taxon>
        <taxon>Autobranchia</taxon>
        <taxon>Heteroconchia</taxon>
        <taxon>Euheterodonta</taxon>
        <taxon>Imparidentia</taxon>
        <taxon>Neoheterodontei</taxon>
        <taxon>Myida</taxon>
        <taxon>Dreissenoidea</taxon>
        <taxon>Dreissenidae</taxon>
        <taxon>Dreissena</taxon>
    </lineage>
</organism>
<evidence type="ECO:0000256" key="9">
    <source>
        <dbReference type="SAM" id="Phobius"/>
    </source>
</evidence>
<sequence>MDEQAIVLNKDRQHYRREQTQNRKLAKVLSAILITYLITWTPYQLLVLLQPFCPTCVNANGWYIALCLCYLNSTINPFMYALCNVNFRRAYWNILTCRFRRPLKQPNNKPFLSETKDRSLVKHTIIQTHFDN</sequence>